<dbReference type="STRING" id="310781.SAMN05216259_12853"/>
<gene>
    <name evidence="2" type="ORF">SAMN05216259_12853</name>
</gene>
<evidence type="ECO:0000313" key="3">
    <source>
        <dbReference type="Proteomes" id="UP000199341"/>
    </source>
</evidence>
<name>A0A1H0SJ80_9ACTN</name>
<dbReference type="SUPFAM" id="SSF53300">
    <property type="entry name" value="vWA-like"/>
    <property type="match status" value="1"/>
</dbReference>
<dbReference type="OrthoDB" id="4025922at2"/>
<evidence type="ECO:0008006" key="4">
    <source>
        <dbReference type="Google" id="ProtNLM"/>
    </source>
</evidence>
<dbReference type="EMBL" id="FNIE01000028">
    <property type="protein sequence ID" value="SDP41725.1"/>
    <property type="molecule type" value="Genomic_DNA"/>
</dbReference>
<dbReference type="Gene3D" id="3.40.50.410">
    <property type="entry name" value="von Willebrand factor, type A domain"/>
    <property type="match status" value="1"/>
</dbReference>
<organism evidence="2 3">
    <name type="scientific">Actinacidiphila guanduensis</name>
    <dbReference type="NCBI Taxonomy" id="310781"/>
    <lineage>
        <taxon>Bacteria</taxon>
        <taxon>Bacillati</taxon>
        <taxon>Actinomycetota</taxon>
        <taxon>Actinomycetes</taxon>
        <taxon>Kitasatosporales</taxon>
        <taxon>Streptomycetaceae</taxon>
        <taxon>Actinacidiphila</taxon>
    </lineage>
</organism>
<accession>A0A1H0SJ80</accession>
<feature type="compositionally biased region" description="Basic and acidic residues" evidence="1">
    <location>
        <begin position="13"/>
        <end position="25"/>
    </location>
</feature>
<feature type="compositionally biased region" description="Polar residues" evidence="1">
    <location>
        <begin position="330"/>
        <end position="364"/>
    </location>
</feature>
<dbReference type="RefSeq" id="WP_093788749.1">
    <property type="nucleotide sequence ID" value="NZ_FNIE01000028.1"/>
</dbReference>
<dbReference type="AlphaFoldDB" id="A0A1H0SJ80"/>
<protein>
    <recommendedName>
        <fullName evidence="4">VWA domain-containing protein</fullName>
    </recommendedName>
</protein>
<proteinExistence type="predicted"/>
<evidence type="ECO:0000313" key="2">
    <source>
        <dbReference type="EMBL" id="SDP41725.1"/>
    </source>
</evidence>
<feature type="region of interest" description="Disordered" evidence="1">
    <location>
        <begin position="1"/>
        <end position="38"/>
    </location>
</feature>
<keyword evidence="3" id="KW-1185">Reference proteome</keyword>
<dbReference type="Proteomes" id="UP000199341">
    <property type="component" value="Unassembled WGS sequence"/>
</dbReference>
<reference evidence="2 3" key="1">
    <citation type="submission" date="2016-10" db="EMBL/GenBank/DDBJ databases">
        <authorList>
            <person name="de Groot N.N."/>
        </authorList>
    </citation>
    <scope>NUCLEOTIDE SEQUENCE [LARGE SCALE GENOMIC DNA]</scope>
    <source>
        <strain evidence="2 3">CGMCC 4.2022</strain>
    </source>
</reference>
<sequence>MSARHHVQSSAAAREDAVDLARWDDDGAPPPQSRSSPAAWLRVGAELGDRLVALSGRQDQLVTCRPGTRSRAPAAYLPGSAEIEFDAGLFAPLQPQQVRPRIVGDEEHYPAAWGVLVHEAAHAAHSVWEQPAGAEPQVVEAALLLEESRVESAHLTRRPTDRTYLRTSARTLIMPDIANPAFHGVEHAAGVAALILGRRDAGILDAGETKAVADLCERILGTDLLATLTGIWTAAHRCADHDAATMLAHAQDWCDALNAAAPKLPAAPQDLTDLLSGAVAVVMDNMAANDAADLAAHTAASDAAAARSRAKAQDRAQQADRRRKAAATATSVFNPHGTTVSPDGTPAPSSNPITGHRQPTTAEQSAAARLSRALRAAAYRERTEERTTSPTPPGRLNMRQALARDAQRAAGSIPTAQPFTHTRRRNSPTPPLRVGIAVDVSSSMSAACKPVASAAWIVARAATLTDPDSRTATIAYDMNLTALTRPTHHAPDRVTTFKANGGNHNLGNAIDALDHGLDLSRPGTGRLLVIVTDAQYTRDETARAVTRIKHLTTAGCAVLQLTLTPNSRHLPGTTPLHLPQPSNATAAIAKAATDAIRRTR</sequence>
<evidence type="ECO:0000256" key="1">
    <source>
        <dbReference type="SAM" id="MobiDB-lite"/>
    </source>
</evidence>
<feature type="compositionally biased region" description="Basic and acidic residues" evidence="1">
    <location>
        <begin position="311"/>
        <end position="320"/>
    </location>
</feature>
<dbReference type="InterPro" id="IPR036465">
    <property type="entry name" value="vWFA_dom_sf"/>
</dbReference>
<feature type="region of interest" description="Disordered" evidence="1">
    <location>
        <begin position="305"/>
        <end position="369"/>
    </location>
</feature>